<name>A0AA39VMU4_ACESA</name>
<evidence type="ECO:0000313" key="2">
    <source>
        <dbReference type="EMBL" id="KAK0583708.1"/>
    </source>
</evidence>
<dbReference type="Proteomes" id="UP001168877">
    <property type="component" value="Unassembled WGS sequence"/>
</dbReference>
<sequence length="318" mass="34799">MAVRRNSKPADQNYSTNSNSNLGNSDSGRKRPKCSHCGNDRHYTDTYWKKNGYPSWHRLHKFGGNRSNTRMNRTSFFASTANAAQPLPSVEEIRAALANLTNAQCQHMLSAMKETDTNHEQHFLPQANIASSFLSVPAVLPITSDSEFLMPPPPLNSVVFSDQSGTVVESPSTDQVLSNFHPSPSSNISPTSLTLDVGPVTSASPTLSPIHVVEPELSPQNTSSLSDAPLRQSQRPKLPNVRLKDYICSHVTLLTNPSSSSLSGSHKGTRYPLCNFISYHRYSPSYLSFIANVSHHVEPSCFADAVFDPNGSRPCTLS</sequence>
<dbReference type="AlphaFoldDB" id="A0AA39VMU4"/>
<keyword evidence="3" id="KW-1185">Reference proteome</keyword>
<proteinExistence type="predicted"/>
<comment type="caution">
    <text evidence="2">The sequence shown here is derived from an EMBL/GenBank/DDBJ whole genome shotgun (WGS) entry which is preliminary data.</text>
</comment>
<accession>A0AA39VMU4</accession>
<organism evidence="2 3">
    <name type="scientific">Acer saccharum</name>
    <name type="common">Sugar maple</name>
    <dbReference type="NCBI Taxonomy" id="4024"/>
    <lineage>
        <taxon>Eukaryota</taxon>
        <taxon>Viridiplantae</taxon>
        <taxon>Streptophyta</taxon>
        <taxon>Embryophyta</taxon>
        <taxon>Tracheophyta</taxon>
        <taxon>Spermatophyta</taxon>
        <taxon>Magnoliopsida</taxon>
        <taxon>eudicotyledons</taxon>
        <taxon>Gunneridae</taxon>
        <taxon>Pentapetalae</taxon>
        <taxon>rosids</taxon>
        <taxon>malvids</taxon>
        <taxon>Sapindales</taxon>
        <taxon>Sapindaceae</taxon>
        <taxon>Hippocastanoideae</taxon>
        <taxon>Acereae</taxon>
        <taxon>Acer</taxon>
    </lineage>
</organism>
<feature type="compositionally biased region" description="Low complexity" evidence="1">
    <location>
        <begin position="13"/>
        <end position="26"/>
    </location>
</feature>
<gene>
    <name evidence="2" type="ORF">LWI29_001825</name>
</gene>
<reference evidence="2" key="2">
    <citation type="submission" date="2023-06" db="EMBL/GenBank/DDBJ databases">
        <authorList>
            <person name="Swenson N.G."/>
            <person name="Wegrzyn J.L."/>
            <person name="Mcevoy S.L."/>
        </authorList>
    </citation>
    <scope>NUCLEOTIDE SEQUENCE</scope>
    <source>
        <strain evidence="2">NS2018</strain>
        <tissue evidence="2">Leaf</tissue>
    </source>
</reference>
<reference evidence="2" key="1">
    <citation type="journal article" date="2022" name="Plant J.">
        <title>Strategies of tolerance reflected in two North American maple genomes.</title>
        <authorList>
            <person name="McEvoy S.L."/>
            <person name="Sezen U.U."/>
            <person name="Trouern-Trend A."/>
            <person name="McMahon S.M."/>
            <person name="Schaberg P.G."/>
            <person name="Yang J."/>
            <person name="Wegrzyn J.L."/>
            <person name="Swenson N.G."/>
        </authorList>
    </citation>
    <scope>NUCLEOTIDE SEQUENCE</scope>
    <source>
        <strain evidence="2">NS2018</strain>
    </source>
</reference>
<protein>
    <submittedName>
        <fullName evidence="2">Uncharacterized protein</fullName>
    </submittedName>
</protein>
<dbReference type="EMBL" id="JAUESC010000383">
    <property type="protein sequence ID" value="KAK0583708.1"/>
    <property type="molecule type" value="Genomic_DNA"/>
</dbReference>
<evidence type="ECO:0000313" key="3">
    <source>
        <dbReference type="Proteomes" id="UP001168877"/>
    </source>
</evidence>
<feature type="region of interest" description="Disordered" evidence="1">
    <location>
        <begin position="1"/>
        <end position="36"/>
    </location>
</feature>
<evidence type="ECO:0000256" key="1">
    <source>
        <dbReference type="SAM" id="MobiDB-lite"/>
    </source>
</evidence>